<gene>
    <name evidence="2" type="ORF">MCOR_42810</name>
</gene>
<dbReference type="InterPro" id="IPR043128">
    <property type="entry name" value="Rev_trsase/Diguanyl_cyclase"/>
</dbReference>
<dbReference type="SUPFAM" id="SSF56672">
    <property type="entry name" value="DNA/RNA polymerases"/>
    <property type="match status" value="1"/>
</dbReference>
<reference evidence="2 3" key="1">
    <citation type="submission" date="2020-06" db="EMBL/GenBank/DDBJ databases">
        <authorList>
            <person name="Li R."/>
            <person name="Bekaert M."/>
        </authorList>
    </citation>
    <scope>NUCLEOTIDE SEQUENCE [LARGE SCALE GENOMIC DNA]</scope>
    <source>
        <strain evidence="3">wild</strain>
    </source>
</reference>
<dbReference type="InterPro" id="IPR053134">
    <property type="entry name" value="RNA-dir_DNA_polymerase"/>
</dbReference>
<dbReference type="AlphaFoldDB" id="A0A6J8DPK5"/>
<name>A0A6J8DPK5_MYTCO</name>
<dbReference type="PANTHER" id="PTHR24559:SF435">
    <property type="entry name" value="RIBONUCLEASE H"/>
    <property type="match status" value="1"/>
</dbReference>
<feature type="domain" description="Reverse transcriptase" evidence="1">
    <location>
        <begin position="216"/>
        <end position="395"/>
    </location>
</feature>
<proteinExistence type="predicted"/>
<dbReference type="PROSITE" id="PS50878">
    <property type="entry name" value="RT_POL"/>
    <property type="match status" value="1"/>
</dbReference>
<dbReference type="Gene3D" id="3.10.10.10">
    <property type="entry name" value="HIV Type 1 Reverse Transcriptase, subunit A, domain 1"/>
    <property type="match status" value="1"/>
</dbReference>
<dbReference type="Pfam" id="PF00078">
    <property type="entry name" value="RVT_1"/>
    <property type="match status" value="1"/>
</dbReference>
<accession>A0A6J8DPK5</accession>
<dbReference type="InterPro" id="IPR000477">
    <property type="entry name" value="RT_dom"/>
</dbReference>
<protein>
    <submittedName>
        <fullName evidence="2">Transposon Ty3-I Gag-Pol polyprotein,Transposon Ty3-G Gag-Pol polyprotein</fullName>
    </submittedName>
</protein>
<dbReference type="Proteomes" id="UP000507470">
    <property type="component" value="Unassembled WGS sequence"/>
</dbReference>
<dbReference type="EMBL" id="CACVKT020007644">
    <property type="protein sequence ID" value="CAC5409542.1"/>
    <property type="molecule type" value="Genomic_DNA"/>
</dbReference>
<sequence>MDITIYSKKGLHINGQWIECETKRQTDGVARVRVKDTITIPANSEIKIAGKGENRKFLSTRYSIVEPVVEDELHPVVDITEVSNMEEQQIRSDGKIHDKVIVPESWVQNTDHVRKITGENCQDTQMNKADVQMLPEFLHDLYERSIKDLTEEHREKLRQRLITNKDAFAAYKTHLGTCSYIKHSIETAGAAPVRQPLRRTPTTFEREEEKNLKDQLKQDVIRPSTSPWASNVVLVRKKDQTVRWCCDFRRLNELTVKCAYAVPRIDMCIDCLSSASIFSCIDLQSGYWQLKVEEKDIPKTVFISKYGLFEYTKMPFGLCNAPVTFQCCIELILRSLQWQTVLIYLEDVIIYSSNIDEHFKHLNEVLTRLKNAGLKLKPSKCDLIKEEILYLGHIVGQHGVKPNPKIIERVQYWKTPSNTKETQQFLGFFRPGTKHNNTDTMSRLDYNDQLCEHQQKEEFNQDCKCCTSNE</sequence>
<dbReference type="CDD" id="cd01647">
    <property type="entry name" value="RT_LTR"/>
    <property type="match status" value="1"/>
</dbReference>
<evidence type="ECO:0000313" key="3">
    <source>
        <dbReference type="Proteomes" id="UP000507470"/>
    </source>
</evidence>
<keyword evidence="3" id="KW-1185">Reference proteome</keyword>
<dbReference type="Gene3D" id="3.30.70.270">
    <property type="match status" value="1"/>
</dbReference>
<dbReference type="PANTHER" id="PTHR24559">
    <property type="entry name" value="TRANSPOSON TY3-I GAG-POL POLYPROTEIN"/>
    <property type="match status" value="1"/>
</dbReference>
<evidence type="ECO:0000313" key="2">
    <source>
        <dbReference type="EMBL" id="CAC5409542.1"/>
    </source>
</evidence>
<evidence type="ECO:0000259" key="1">
    <source>
        <dbReference type="PROSITE" id="PS50878"/>
    </source>
</evidence>
<dbReference type="InterPro" id="IPR043502">
    <property type="entry name" value="DNA/RNA_pol_sf"/>
</dbReference>
<dbReference type="OrthoDB" id="6432507at2759"/>
<organism evidence="2 3">
    <name type="scientific">Mytilus coruscus</name>
    <name type="common">Sea mussel</name>
    <dbReference type="NCBI Taxonomy" id="42192"/>
    <lineage>
        <taxon>Eukaryota</taxon>
        <taxon>Metazoa</taxon>
        <taxon>Spiralia</taxon>
        <taxon>Lophotrochozoa</taxon>
        <taxon>Mollusca</taxon>
        <taxon>Bivalvia</taxon>
        <taxon>Autobranchia</taxon>
        <taxon>Pteriomorphia</taxon>
        <taxon>Mytilida</taxon>
        <taxon>Mytiloidea</taxon>
        <taxon>Mytilidae</taxon>
        <taxon>Mytilinae</taxon>
        <taxon>Mytilus</taxon>
    </lineage>
</organism>